<evidence type="ECO:0000313" key="2">
    <source>
        <dbReference type="Proteomes" id="UP000694844"/>
    </source>
</evidence>
<reference evidence="3" key="1">
    <citation type="submission" date="2025-08" db="UniProtKB">
        <authorList>
            <consortium name="RefSeq"/>
        </authorList>
    </citation>
    <scope>IDENTIFICATION</scope>
    <source>
        <tissue evidence="3">Whole sample</tissue>
    </source>
</reference>
<dbReference type="PANTHER" id="PTHR13225:SF3">
    <property type="entry name" value="UPF0489 PROTEIN C5ORF22"/>
    <property type="match status" value="1"/>
</dbReference>
<dbReference type="OrthoDB" id="418142at2759"/>
<proteinExistence type="inferred from homology"/>
<evidence type="ECO:0000313" key="3">
    <source>
        <dbReference type="RefSeq" id="XP_022313277.1"/>
    </source>
</evidence>
<organism evidence="2 3">
    <name type="scientific">Crassostrea virginica</name>
    <name type="common">Eastern oyster</name>
    <dbReference type="NCBI Taxonomy" id="6565"/>
    <lineage>
        <taxon>Eukaryota</taxon>
        <taxon>Metazoa</taxon>
        <taxon>Spiralia</taxon>
        <taxon>Lophotrochozoa</taxon>
        <taxon>Mollusca</taxon>
        <taxon>Bivalvia</taxon>
        <taxon>Autobranchia</taxon>
        <taxon>Pteriomorphia</taxon>
        <taxon>Ostreida</taxon>
        <taxon>Ostreoidea</taxon>
        <taxon>Ostreidae</taxon>
        <taxon>Crassostrea</taxon>
    </lineage>
</organism>
<dbReference type="AlphaFoldDB" id="A0A8B8CBY7"/>
<dbReference type="InterPro" id="IPR024131">
    <property type="entry name" value="UPF0489"/>
</dbReference>
<protein>
    <submittedName>
        <fullName evidence="3">Uncharacterized protein LOC111118227</fullName>
    </submittedName>
</protein>
<keyword evidence="2" id="KW-1185">Reference proteome</keyword>
<evidence type="ECO:0000256" key="1">
    <source>
        <dbReference type="ARBA" id="ARBA00007099"/>
    </source>
</evidence>
<gene>
    <name evidence="3" type="primary">LOC111118227</name>
</gene>
<sequence>MTTSRKSSCLRAIRKTVQKMRFLVSCRFLTVVVTSLVLCFALRKVLLLHRSAPVVSSRLTWSAKPHGHKWRHLPVHIVEEHHEVLPYWFEAANRGRIGKDVTLVHIDGHSDLASNFYLKGYPFFEWPVDEQDMNLMMQRNDGFITAAAMAGLIKHVVWVWPKWDQVNHNFTKSSGTIQLGWTITKQSSQGNSKDFCQCMVEDSGQKICMFTSMEEKTNEVEMEEDLCIIKRTITFAEMVEGEAMEYLESMNKNVDMILDIDEDFFGCEYASRPLYDLLVPDLGDLDAFLSELFCPLKQSAEISLDNILVELIEYIKTRKCMSGNNYMKCSSKVLKDAKYFFMKKSNVWRPHLCEISKTKKNFDISGIIREFFKLSKIQLSALQKVGFCLSTTYKTYQLLNPSLFATCKGANSPNETAVTEHRTNAREVRARARLLSNILQVFRESPPNLVTVCRSIRDGYTPRKYFKDIERLVLRALQINFPKTRVHYDSGLLNGKIGFRQS</sequence>
<comment type="similarity">
    <text evidence="1">Belongs to the UPF0489 family.</text>
</comment>
<dbReference type="GeneID" id="111118227"/>
<accession>A0A8B8CBY7</accession>
<dbReference type="RefSeq" id="XP_022313277.1">
    <property type="nucleotide sequence ID" value="XM_022457569.1"/>
</dbReference>
<dbReference type="KEGG" id="cvn:111118227"/>
<dbReference type="PANTHER" id="PTHR13225">
    <property type="entry name" value="MISEXPRESSION SUPPRESSOR OF RAS 6"/>
    <property type="match status" value="1"/>
</dbReference>
<dbReference type="Proteomes" id="UP000694844">
    <property type="component" value="Chromosome 2"/>
</dbReference>
<dbReference type="Pfam" id="PF12640">
    <property type="entry name" value="UPF0489"/>
    <property type="match status" value="1"/>
</dbReference>
<name>A0A8B8CBY7_CRAVI</name>